<comment type="caution">
    <text evidence="1">The sequence shown here is derived from an EMBL/GenBank/DDBJ whole genome shotgun (WGS) entry which is preliminary data.</text>
</comment>
<dbReference type="EMBL" id="JAMKPW020000013">
    <property type="protein sequence ID" value="KAK8211489.1"/>
    <property type="molecule type" value="Genomic_DNA"/>
</dbReference>
<name>A0ACC3SFI8_9PEZI</name>
<reference evidence="1" key="1">
    <citation type="submission" date="2024-02" db="EMBL/GenBank/DDBJ databases">
        <title>Metagenome Assembled Genome of Zalaria obscura JY119.</title>
        <authorList>
            <person name="Vighnesh L."/>
            <person name="Jagadeeshwari U."/>
            <person name="Venkata Ramana C."/>
            <person name="Sasikala C."/>
        </authorList>
    </citation>
    <scope>NUCLEOTIDE SEQUENCE</scope>
    <source>
        <strain evidence="1">JY119</strain>
    </source>
</reference>
<keyword evidence="2" id="KW-1185">Reference proteome</keyword>
<keyword evidence="1" id="KW-0808">Transferase</keyword>
<dbReference type="Proteomes" id="UP001320706">
    <property type="component" value="Unassembled WGS sequence"/>
</dbReference>
<gene>
    <name evidence="1" type="primary">BIO2</name>
    <name evidence="1" type="ORF">M8818_003142</name>
</gene>
<dbReference type="EC" id="2.8.1.6" evidence="1"/>
<evidence type="ECO:0000313" key="2">
    <source>
        <dbReference type="Proteomes" id="UP001320706"/>
    </source>
</evidence>
<proteinExistence type="predicted"/>
<sequence>MALNKAPRHAVRSLQQVTRSFSTIVDDRLSSIAGSPLPRAGNVLQEALNATAPRHNWSRDEIREIYNTPLMELAHQSGALHRRFHSPSAVQMCTLMNIKTGGCSEDCSYCAQSSRYNTGLKATKMSSVDSVLEAARIAKDNGSTRFCMGAAWRDMRGRKTSLKNVKAMIEGVRSMDMEVCVTLGMIDQNQADELAEAGLTAYNHNVDTSREHYPSVISTRSYDERLQTLAHVRQAGINVCSGGILGLGEKPEDHVGLLHTVSNLPSHPESFPVNALVPIKGTPLGDDPKRKRISFDAILRTIATARVVMPATIIRIAAGRTTMSEAEQILCFSAGANAIFTGEKMLTTECNGWDEDKAMFEKYGLRPMKSFERGGYREVEVKDMFPQVEPAKEQQTVA</sequence>
<protein>
    <submittedName>
        <fullName evidence="1">Biotin synthase</fullName>
        <ecNumber evidence="1">2.8.1.6</ecNumber>
    </submittedName>
</protein>
<evidence type="ECO:0000313" key="1">
    <source>
        <dbReference type="EMBL" id="KAK8211489.1"/>
    </source>
</evidence>
<accession>A0ACC3SFI8</accession>
<organism evidence="1 2">
    <name type="scientific">Zalaria obscura</name>
    <dbReference type="NCBI Taxonomy" id="2024903"/>
    <lineage>
        <taxon>Eukaryota</taxon>
        <taxon>Fungi</taxon>
        <taxon>Dikarya</taxon>
        <taxon>Ascomycota</taxon>
        <taxon>Pezizomycotina</taxon>
        <taxon>Dothideomycetes</taxon>
        <taxon>Dothideomycetidae</taxon>
        <taxon>Dothideales</taxon>
        <taxon>Zalariaceae</taxon>
        <taxon>Zalaria</taxon>
    </lineage>
</organism>